<keyword evidence="3" id="KW-1185">Reference proteome</keyword>
<dbReference type="Pfam" id="PF13472">
    <property type="entry name" value="Lipase_GDSL_2"/>
    <property type="match status" value="1"/>
</dbReference>
<evidence type="ECO:0000313" key="2">
    <source>
        <dbReference type="EMBL" id="KAK8044737.1"/>
    </source>
</evidence>
<dbReference type="Gene3D" id="3.40.50.1110">
    <property type="entry name" value="SGNH hydrolase"/>
    <property type="match status" value="1"/>
</dbReference>
<dbReference type="PANTHER" id="PTHR30383:SF19">
    <property type="entry name" value="FIBRONECTIN TYPE-III DOMAIN-CONTAINING PROTEIN"/>
    <property type="match status" value="1"/>
</dbReference>
<reference evidence="2 3" key="1">
    <citation type="submission" date="2023-01" db="EMBL/GenBank/DDBJ databases">
        <title>Analysis of 21 Apiospora genomes using comparative genomics revels a genus with tremendous synthesis potential of carbohydrate active enzymes and secondary metabolites.</title>
        <authorList>
            <person name="Sorensen T."/>
        </authorList>
    </citation>
    <scope>NUCLEOTIDE SEQUENCE [LARGE SCALE GENOMIC DNA]</scope>
    <source>
        <strain evidence="2 3">CBS 33761</strain>
    </source>
</reference>
<proteinExistence type="predicted"/>
<name>A0ABR1TEB5_9PEZI</name>
<dbReference type="Proteomes" id="UP001444661">
    <property type="component" value="Unassembled WGS sequence"/>
</dbReference>
<protein>
    <recommendedName>
        <fullName evidence="1">SGNH hydrolase-type esterase domain-containing protein</fullName>
    </recommendedName>
</protein>
<accession>A0ABR1TEB5</accession>
<organism evidence="2 3">
    <name type="scientific">Apiospora rasikravindrae</name>
    <dbReference type="NCBI Taxonomy" id="990691"/>
    <lineage>
        <taxon>Eukaryota</taxon>
        <taxon>Fungi</taxon>
        <taxon>Dikarya</taxon>
        <taxon>Ascomycota</taxon>
        <taxon>Pezizomycotina</taxon>
        <taxon>Sordariomycetes</taxon>
        <taxon>Xylariomycetidae</taxon>
        <taxon>Amphisphaeriales</taxon>
        <taxon>Apiosporaceae</taxon>
        <taxon>Apiospora</taxon>
    </lineage>
</organism>
<gene>
    <name evidence="2" type="ORF">PG993_004761</name>
</gene>
<dbReference type="InterPro" id="IPR051532">
    <property type="entry name" value="Ester_Hydrolysis_Enzymes"/>
</dbReference>
<dbReference type="EMBL" id="JAQQWK010000003">
    <property type="protein sequence ID" value="KAK8044737.1"/>
    <property type="molecule type" value="Genomic_DNA"/>
</dbReference>
<dbReference type="SUPFAM" id="SSF52266">
    <property type="entry name" value="SGNH hydrolase"/>
    <property type="match status" value="1"/>
</dbReference>
<evidence type="ECO:0000259" key="1">
    <source>
        <dbReference type="Pfam" id="PF13472"/>
    </source>
</evidence>
<dbReference type="InterPro" id="IPR013830">
    <property type="entry name" value="SGNH_hydro"/>
</dbReference>
<comment type="caution">
    <text evidence="2">The sequence shown here is derived from an EMBL/GenBank/DDBJ whole genome shotgun (WGS) entry which is preliminary data.</text>
</comment>
<dbReference type="CDD" id="cd00229">
    <property type="entry name" value="SGNH_hydrolase"/>
    <property type="match status" value="1"/>
</dbReference>
<dbReference type="InterPro" id="IPR036514">
    <property type="entry name" value="SGNH_hydro_sf"/>
</dbReference>
<sequence length="245" mass="27673">MMAATTPQKKKPAKKTPLRILCLGDSLTAGYPEMHPYGGRLEEVLEAADPRLSVSVDVDGVPGDQVAHGTFRRRMQSRWTEDEYDWTVVLGGTNDLGWGLSEKDIFEALQKCWDIPLSKGGKVLALTIPECEYQNSKSDEKGHCYTFDLFEALPYHTMDPSERGSIWEYDGLHLRASGYDRMGEKIAEALLKIIQLEEAQNTEISSIVSDARQRRMIEDMIFEEERGDPKLLSQGYIVVRKADLD</sequence>
<evidence type="ECO:0000313" key="3">
    <source>
        <dbReference type="Proteomes" id="UP001444661"/>
    </source>
</evidence>
<feature type="domain" description="SGNH hydrolase-type esterase" evidence="1">
    <location>
        <begin position="22"/>
        <end position="133"/>
    </location>
</feature>
<dbReference type="PANTHER" id="PTHR30383">
    <property type="entry name" value="THIOESTERASE 1/PROTEASE 1/LYSOPHOSPHOLIPASE L1"/>
    <property type="match status" value="1"/>
</dbReference>